<dbReference type="OrthoDB" id="8043158at2"/>
<evidence type="ECO:0000256" key="4">
    <source>
        <dbReference type="ARBA" id="ARBA00022970"/>
    </source>
</evidence>
<protein>
    <recommendedName>
        <fullName evidence="5">Leucine-binding protein domain-containing protein</fullName>
    </recommendedName>
</protein>
<dbReference type="SUPFAM" id="SSF53822">
    <property type="entry name" value="Periplasmic binding protein-like I"/>
    <property type="match status" value="1"/>
</dbReference>
<dbReference type="InterPro" id="IPR051010">
    <property type="entry name" value="BCAA_transport"/>
</dbReference>
<reference evidence="6 7" key="1">
    <citation type="submission" date="2016-03" db="EMBL/GenBank/DDBJ databases">
        <title>Microsymbionts genomes from the relict species Vavilovia formosa (Stev.) Fed.</title>
        <authorList>
            <person name="Kopat V."/>
            <person name="Chirak E."/>
            <person name="Kimeklis A."/>
            <person name="Andronov E."/>
        </authorList>
    </citation>
    <scope>NUCLEOTIDE SEQUENCE [LARGE SCALE GENOMIC DNA]</scope>
    <source>
        <strain evidence="6 7">Vaf07</strain>
    </source>
</reference>
<keyword evidence="3" id="KW-0732">Signal</keyword>
<dbReference type="PROSITE" id="PS51318">
    <property type="entry name" value="TAT"/>
    <property type="match status" value="1"/>
</dbReference>
<gene>
    <name evidence="6" type="ORF">A4A58_08370</name>
</gene>
<evidence type="ECO:0000256" key="3">
    <source>
        <dbReference type="ARBA" id="ARBA00022729"/>
    </source>
</evidence>
<dbReference type="Gene3D" id="3.40.50.2300">
    <property type="match status" value="2"/>
</dbReference>
<comment type="similarity">
    <text evidence="1">Belongs to the leucine-binding protein family.</text>
</comment>
<dbReference type="RefSeq" id="WP_068735308.1">
    <property type="nucleotide sequence ID" value="NZ_LVYV01000023.1"/>
</dbReference>
<evidence type="ECO:0000256" key="2">
    <source>
        <dbReference type="ARBA" id="ARBA00022448"/>
    </source>
</evidence>
<dbReference type="AlphaFoldDB" id="A0A163YSF7"/>
<dbReference type="STRING" id="943830.A4A58_08370"/>
<keyword evidence="4" id="KW-0029">Amino-acid transport</keyword>
<keyword evidence="2" id="KW-0813">Transport</keyword>
<dbReference type="InterPro" id="IPR006311">
    <property type="entry name" value="TAT_signal"/>
</dbReference>
<dbReference type="Pfam" id="PF13458">
    <property type="entry name" value="Peripla_BP_6"/>
    <property type="match status" value="1"/>
</dbReference>
<dbReference type="PANTHER" id="PTHR30483:SF6">
    <property type="entry name" value="PERIPLASMIC BINDING PROTEIN OF ABC TRANSPORTER FOR NATURAL AMINO ACIDS"/>
    <property type="match status" value="1"/>
</dbReference>
<dbReference type="EMBL" id="LVYV01000023">
    <property type="protein sequence ID" value="KZD22507.1"/>
    <property type="molecule type" value="Genomic_DNA"/>
</dbReference>
<dbReference type="PANTHER" id="PTHR30483">
    <property type="entry name" value="LEUCINE-SPECIFIC-BINDING PROTEIN"/>
    <property type="match status" value="1"/>
</dbReference>
<dbReference type="InterPro" id="IPR000709">
    <property type="entry name" value="Leu_Ile_Val-bd"/>
</dbReference>
<dbReference type="PRINTS" id="PR00337">
    <property type="entry name" value="LEUILEVALBP"/>
</dbReference>
<evidence type="ECO:0000256" key="1">
    <source>
        <dbReference type="ARBA" id="ARBA00010062"/>
    </source>
</evidence>
<comment type="caution">
    <text evidence="6">The sequence shown here is derived from an EMBL/GenBank/DDBJ whole genome shotgun (WGS) entry which is preliminary data.</text>
</comment>
<dbReference type="GO" id="GO:0006865">
    <property type="term" value="P:amino acid transport"/>
    <property type="evidence" value="ECO:0007669"/>
    <property type="project" value="UniProtKB-KW"/>
</dbReference>
<evidence type="ECO:0000313" key="7">
    <source>
        <dbReference type="Proteomes" id="UP000076574"/>
    </source>
</evidence>
<dbReference type="InterPro" id="IPR028082">
    <property type="entry name" value="Peripla_BP_I"/>
</dbReference>
<sequence length="399" mass="42243">MSISRRGILLGGAGALGAASFPLARPAIAQSSEPIKIGWLAAMTGPSSAPTVGFNRGVTFATEAINAAGGVKGRKIEIITRDTQGDPTKAVNATQELISQAKVHAIWGPVNSGEALATTPLMARAKMPDLHPCVVDTLIDPAKFPAAFRIAPSNGQWDDAVRNYCLKVLKVSKIAVIGDTTGYGVTAVKASVEAFKKDGADVVYSANIDATQPDMTPDMLRAKNAAAQVIVVWSVSTGMEARMFNTRASMNWDVPFVGHPSLASGELAGLVEKPANWEKVYAIGYKSCSYDSAGKLPPKSQDLVDRLNKAKVPLNDTLLWWIAGGIDAVELIAKAVEASGSTDSEGIVKYWNSLTKYPGYFGNYSFSPTQHNGYPTDEIVMSEARSAKNGTFALAPGYS</sequence>
<evidence type="ECO:0000313" key="6">
    <source>
        <dbReference type="EMBL" id="KZD22507.1"/>
    </source>
</evidence>
<accession>A0A163YSF7</accession>
<name>A0A163YSF7_9BRAD</name>
<organism evidence="6 7">
    <name type="scientific">Tardiphaga robiniae</name>
    <dbReference type="NCBI Taxonomy" id="943830"/>
    <lineage>
        <taxon>Bacteria</taxon>
        <taxon>Pseudomonadati</taxon>
        <taxon>Pseudomonadota</taxon>
        <taxon>Alphaproteobacteria</taxon>
        <taxon>Hyphomicrobiales</taxon>
        <taxon>Nitrobacteraceae</taxon>
        <taxon>Tardiphaga</taxon>
    </lineage>
</organism>
<keyword evidence="7" id="KW-1185">Reference proteome</keyword>
<evidence type="ECO:0000259" key="5">
    <source>
        <dbReference type="Pfam" id="PF13458"/>
    </source>
</evidence>
<dbReference type="Proteomes" id="UP000076574">
    <property type="component" value="Unassembled WGS sequence"/>
</dbReference>
<proteinExistence type="inferred from homology"/>
<feature type="domain" description="Leucine-binding protein" evidence="5">
    <location>
        <begin position="34"/>
        <end position="372"/>
    </location>
</feature>
<dbReference type="InterPro" id="IPR028081">
    <property type="entry name" value="Leu-bd"/>
</dbReference>